<dbReference type="Proteomes" id="UP000606194">
    <property type="component" value="Unassembled WGS sequence"/>
</dbReference>
<accession>A0A918FWC1</accession>
<protein>
    <submittedName>
        <fullName evidence="1">Uncharacterized protein</fullName>
    </submittedName>
</protein>
<comment type="caution">
    <text evidence="1">The sequence shown here is derived from an EMBL/GenBank/DDBJ whole genome shotgun (WGS) entry which is preliminary data.</text>
</comment>
<evidence type="ECO:0000313" key="2">
    <source>
        <dbReference type="Proteomes" id="UP000606194"/>
    </source>
</evidence>
<name>A0A918FWC1_9ACTN</name>
<reference evidence="1" key="2">
    <citation type="submission" date="2020-09" db="EMBL/GenBank/DDBJ databases">
        <authorList>
            <person name="Sun Q."/>
            <person name="Ohkuma M."/>
        </authorList>
    </citation>
    <scope>NUCLEOTIDE SEQUENCE</scope>
    <source>
        <strain evidence="1">JCM 4386</strain>
    </source>
</reference>
<evidence type="ECO:0000313" key="1">
    <source>
        <dbReference type="EMBL" id="GGR92027.1"/>
    </source>
</evidence>
<dbReference type="EMBL" id="BMTL01000012">
    <property type="protein sequence ID" value="GGR92027.1"/>
    <property type="molecule type" value="Genomic_DNA"/>
</dbReference>
<sequence>MNTVMRRFPDDLVRAQQEWSAAYRQLAAGPGRTESRRRLLRLSAAVFFHPYWQRRRPDPSAWRELRRLEGPASDVRGRLTG</sequence>
<organism evidence="1 2">
    <name type="scientific">Streptomyces humidus</name>
    <dbReference type="NCBI Taxonomy" id="52259"/>
    <lineage>
        <taxon>Bacteria</taxon>
        <taxon>Bacillati</taxon>
        <taxon>Actinomycetota</taxon>
        <taxon>Actinomycetes</taxon>
        <taxon>Kitasatosporales</taxon>
        <taxon>Streptomycetaceae</taxon>
        <taxon>Streptomyces</taxon>
    </lineage>
</organism>
<keyword evidence="2" id="KW-1185">Reference proteome</keyword>
<gene>
    <name evidence="1" type="ORF">GCM10010269_33990</name>
</gene>
<dbReference type="AlphaFoldDB" id="A0A918FWC1"/>
<proteinExistence type="predicted"/>
<reference evidence="1" key="1">
    <citation type="journal article" date="2014" name="Int. J. Syst. Evol. Microbiol.">
        <title>Complete genome sequence of Corynebacterium casei LMG S-19264T (=DSM 44701T), isolated from a smear-ripened cheese.</title>
        <authorList>
            <consortium name="US DOE Joint Genome Institute (JGI-PGF)"/>
            <person name="Walter F."/>
            <person name="Albersmeier A."/>
            <person name="Kalinowski J."/>
            <person name="Ruckert C."/>
        </authorList>
    </citation>
    <scope>NUCLEOTIDE SEQUENCE</scope>
    <source>
        <strain evidence="1">JCM 4386</strain>
    </source>
</reference>